<comment type="caution">
    <text evidence="1">The sequence shown here is derived from an EMBL/GenBank/DDBJ whole genome shotgun (WGS) entry which is preliminary data.</text>
</comment>
<evidence type="ECO:0000313" key="1">
    <source>
        <dbReference type="EMBL" id="RQP21858.1"/>
    </source>
</evidence>
<dbReference type="EMBL" id="QUSW01000009">
    <property type="protein sequence ID" value="RQP21858.1"/>
    <property type="molecule type" value="Genomic_DNA"/>
</dbReference>
<name>A0A3N7HIL2_9BURK</name>
<reference evidence="1 2" key="1">
    <citation type="submission" date="2018-08" db="EMBL/GenBank/DDBJ databases">
        <authorList>
            <person name="Khan S.A."/>
            <person name="Jeon C.O."/>
            <person name="Chun B.H."/>
            <person name="Jeong S.E."/>
        </authorList>
    </citation>
    <scope>NUCLEOTIDE SEQUENCE [LARGE SCALE GENOMIC DNA]</scope>
    <source>
        <strain evidence="1 2">S-16</strain>
    </source>
</reference>
<organism evidence="1 2">
    <name type="scientific">Piscinibacter terrae</name>
    <dbReference type="NCBI Taxonomy" id="2496871"/>
    <lineage>
        <taxon>Bacteria</taxon>
        <taxon>Pseudomonadati</taxon>
        <taxon>Pseudomonadota</taxon>
        <taxon>Betaproteobacteria</taxon>
        <taxon>Burkholderiales</taxon>
        <taxon>Sphaerotilaceae</taxon>
        <taxon>Piscinibacter</taxon>
    </lineage>
</organism>
<evidence type="ECO:0000313" key="2">
    <source>
        <dbReference type="Proteomes" id="UP000267464"/>
    </source>
</evidence>
<reference evidence="1 2" key="2">
    <citation type="submission" date="2018-12" db="EMBL/GenBank/DDBJ databases">
        <title>Rhizobacter gummiphilus sp. nov., a rubber-degrading bacterium isolated from the soil of a botanical garden in Japan.</title>
        <authorList>
            <person name="Shunsuke S.S."/>
        </authorList>
    </citation>
    <scope>NUCLEOTIDE SEQUENCE [LARGE SCALE GENOMIC DNA]</scope>
    <source>
        <strain evidence="1 2">S-16</strain>
    </source>
</reference>
<accession>A0A3N7HIL2</accession>
<sequence length="94" mass="10133">MSGCASLLDPSPENWWRSAEIKQIVPASDVKSDVHTDCIEASAASAPTYVAIVFYRIGRSPYRQAFPIPSADAVHVGDTVTVNSVLCKLKVPTK</sequence>
<gene>
    <name evidence="1" type="ORF">DZC73_25810</name>
</gene>
<protein>
    <submittedName>
        <fullName evidence="1">Uncharacterized protein</fullName>
    </submittedName>
</protein>
<proteinExistence type="predicted"/>
<keyword evidence="2" id="KW-1185">Reference proteome</keyword>
<dbReference type="Proteomes" id="UP000267464">
    <property type="component" value="Unassembled WGS sequence"/>
</dbReference>
<dbReference type="AlphaFoldDB" id="A0A3N7HIL2"/>